<protein>
    <submittedName>
        <fullName evidence="3">Roadblock/LC7 domain-containing protein</fullName>
    </submittedName>
</protein>
<dbReference type="PANTHER" id="PTHR36222">
    <property type="entry name" value="SERINE PROTEASE INHIBITOR RV3364C"/>
    <property type="match status" value="1"/>
</dbReference>
<name>A0A9U5GRY4_9BURK</name>
<dbReference type="RefSeq" id="WP_084544682.1">
    <property type="nucleotide sequence ID" value="NZ_AXWS01000007.1"/>
</dbReference>
<dbReference type="PANTHER" id="PTHR36222:SF1">
    <property type="entry name" value="SERINE PROTEASE INHIBITOR RV3364C"/>
    <property type="match status" value="1"/>
</dbReference>
<organism evidence="2 3">
    <name type="scientific">Derxia gummosa DSM 723</name>
    <dbReference type="NCBI Taxonomy" id="1121388"/>
    <lineage>
        <taxon>Bacteria</taxon>
        <taxon>Pseudomonadati</taxon>
        <taxon>Pseudomonadota</taxon>
        <taxon>Betaproteobacteria</taxon>
        <taxon>Burkholderiales</taxon>
        <taxon>Alcaligenaceae</taxon>
        <taxon>Derxia</taxon>
    </lineage>
</organism>
<reference evidence="3" key="1">
    <citation type="journal article" date="2000" name="Curr. Biol.">
        <title>Dynein light chains of the Roadblock/LC7 group belong to an ancient protein superfamily implicated in NTPase regulation.</title>
        <authorList>
            <person name="Koonin E.V."/>
            <person name="Aravind L."/>
        </authorList>
    </citation>
    <scope>NUCLEOTIDE SEQUENCE</scope>
</reference>
<evidence type="ECO:0000313" key="3">
    <source>
        <dbReference type="RefSeq" id="WP_084544682.1"/>
    </source>
</evidence>
<accession>A0A9U5GRY4</accession>
<dbReference type="SUPFAM" id="SSF103196">
    <property type="entry name" value="Roadblock/LC7 domain"/>
    <property type="match status" value="1"/>
</dbReference>
<dbReference type="Proteomes" id="UP000675920">
    <property type="component" value="Unplaced"/>
</dbReference>
<dbReference type="AlphaFoldDB" id="A0A9U5GRY4"/>
<evidence type="ECO:0000259" key="1">
    <source>
        <dbReference type="SMART" id="SM00960"/>
    </source>
</evidence>
<keyword evidence="2" id="KW-1185">Reference proteome</keyword>
<dbReference type="InterPro" id="IPR004942">
    <property type="entry name" value="Roadblock/LAMTOR2_dom"/>
</dbReference>
<dbReference type="Gene3D" id="3.30.450.30">
    <property type="entry name" value="Dynein light chain 2a, cytoplasmic"/>
    <property type="match status" value="1"/>
</dbReference>
<reference evidence="3" key="2">
    <citation type="submission" date="2025-08" db="UniProtKB">
        <authorList>
            <consortium name="RefSeq"/>
        </authorList>
    </citation>
    <scope>IDENTIFICATION</scope>
</reference>
<evidence type="ECO:0000313" key="2">
    <source>
        <dbReference type="Proteomes" id="UP000675920"/>
    </source>
</evidence>
<dbReference type="OrthoDB" id="8903298at2"/>
<dbReference type="Pfam" id="PF03259">
    <property type="entry name" value="Robl_LC7"/>
    <property type="match status" value="1"/>
</dbReference>
<proteinExistence type="predicted"/>
<dbReference type="SMART" id="SM00960">
    <property type="entry name" value="Robl_LC7"/>
    <property type="match status" value="1"/>
</dbReference>
<feature type="domain" description="Roadblock/LAMTOR2" evidence="1">
    <location>
        <begin position="22"/>
        <end position="111"/>
    </location>
</feature>
<sequence length="136" mass="14468">MPQYSYGTHVEMLDPEQRVALLSPLLRAMNQAQRLDASAVISGDGFVIASELGPDIEPNRFAAMGASLLALADRAAREVERGALRQVLVEGEHGTMLLVRAGTDAVLAVAAPANVNLGMIFLETRRTAAKIESLLG</sequence>
<dbReference type="InterPro" id="IPR053141">
    <property type="entry name" value="Mycobact_SerProt_Inhib_Rv3364c"/>
</dbReference>